<keyword evidence="2" id="KW-1185">Reference proteome</keyword>
<protein>
    <submittedName>
        <fullName evidence="1">Soluble lytic murein transglycosylase</fullName>
    </submittedName>
</protein>
<reference evidence="1 2" key="1">
    <citation type="submission" date="2012-09" db="EMBL/GenBank/DDBJ databases">
        <title>Genome Sequence of alkane-degrading Bacterium Alcanivorax sp. 6-D-6.</title>
        <authorList>
            <person name="Lai Q."/>
            <person name="Shao Z."/>
        </authorList>
    </citation>
    <scope>NUCLEOTIDE SEQUENCE [LARGE SCALE GENOMIC DNA]</scope>
    <source>
        <strain evidence="1 2">6-D-6</strain>
    </source>
</reference>
<evidence type="ECO:0000313" key="2">
    <source>
        <dbReference type="Proteomes" id="UP000771797"/>
    </source>
</evidence>
<comment type="caution">
    <text evidence="1">The sequence shown here is derived from an EMBL/GenBank/DDBJ whole genome shotgun (WGS) entry which is preliminary data.</text>
</comment>
<dbReference type="EMBL" id="AQPF01000041">
    <property type="protein sequence ID" value="KAF0804004.1"/>
    <property type="molecule type" value="Genomic_DNA"/>
</dbReference>
<dbReference type="PROSITE" id="PS51257">
    <property type="entry name" value="PROKAR_LIPOPROTEIN"/>
    <property type="match status" value="1"/>
</dbReference>
<dbReference type="RefSeq" id="WP_133491329.1">
    <property type="nucleotide sequence ID" value="NZ_AQPF01000041.1"/>
</dbReference>
<evidence type="ECO:0000313" key="1">
    <source>
        <dbReference type="EMBL" id="KAF0804004.1"/>
    </source>
</evidence>
<organism evidence="1 2">
    <name type="scientific">Alcanivorax xiamenensis</name>
    <dbReference type="NCBI Taxonomy" id="1177156"/>
    <lineage>
        <taxon>Bacteria</taxon>
        <taxon>Pseudomonadati</taxon>
        <taxon>Pseudomonadota</taxon>
        <taxon>Gammaproteobacteria</taxon>
        <taxon>Oceanospirillales</taxon>
        <taxon>Alcanivoracaceae</taxon>
        <taxon>Alcanivorax</taxon>
    </lineage>
</organism>
<accession>A0ABQ6Y466</accession>
<name>A0ABQ6Y466_9GAMM</name>
<proteinExistence type="predicted"/>
<gene>
    <name evidence="1" type="ORF">A6D6_03469</name>
</gene>
<dbReference type="Proteomes" id="UP000771797">
    <property type="component" value="Unassembled WGS sequence"/>
</dbReference>
<sequence>MNRYKDRLFHSTFLFLFAAFVLTGCGDDESSGDAGAATATLPSYGRIPDCGDMATTLGDLVSGLTPADDDDELGRYQHDDRYGVNCTWLTPRTQSDNAFEMVKGGSLAVSITVDPQGSSDEKTLRDLGMVYDDPRVEELGGYVVDMGGKLDPGAQLGMIGPQVVVGRVNVSFAAGGLYLQKVEELKVITNDRVIEAAVALHRSLR</sequence>